<gene>
    <name evidence="3" type="ORF">PECAL_5P21260</name>
</gene>
<feature type="compositionally biased region" description="Low complexity" evidence="2">
    <location>
        <begin position="712"/>
        <end position="726"/>
    </location>
</feature>
<proteinExistence type="predicted"/>
<protein>
    <submittedName>
        <fullName evidence="3">Uncharacterized protein</fullName>
    </submittedName>
</protein>
<feature type="region of interest" description="Disordered" evidence="2">
    <location>
        <begin position="389"/>
        <end position="680"/>
    </location>
</feature>
<feature type="compositionally biased region" description="Low complexity" evidence="2">
    <location>
        <begin position="260"/>
        <end position="269"/>
    </location>
</feature>
<feature type="compositionally biased region" description="Pro residues" evidence="2">
    <location>
        <begin position="446"/>
        <end position="455"/>
    </location>
</feature>
<dbReference type="Proteomes" id="UP000789595">
    <property type="component" value="Unassembled WGS sequence"/>
</dbReference>
<name>A0A8J2SUX8_9STRA</name>
<feature type="region of interest" description="Disordered" evidence="2">
    <location>
        <begin position="705"/>
        <end position="738"/>
    </location>
</feature>
<feature type="region of interest" description="Disordered" evidence="2">
    <location>
        <begin position="97"/>
        <end position="118"/>
    </location>
</feature>
<feature type="compositionally biased region" description="Low complexity" evidence="2">
    <location>
        <begin position="535"/>
        <end position="561"/>
    </location>
</feature>
<evidence type="ECO:0000256" key="1">
    <source>
        <dbReference type="SAM" id="Coils"/>
    </source>
</evidence>
<feature type="coiled-coil region" evidence="1">
    <location>
        <begin position="57"/>
        <end position="87"/>
    </location>
</feature>
<feature type="compositionally biased region" description="Pro residues" evidence="2">
    <location>
        <begin position="562"/>
        <end position="588"/>
    </location>
</feature>
<feature type="compositionally biased region" description="Basic and acidic residues" evidence="2">
    <location>
        <begin position="300"/>
        <end position="309"/>
    </location>
</feature>
<dbReference type="AlphaFoldDB" id="A0A8J2SUX8"/>
<feature type="compositionally biased region" description="Low complexity" evidence="2">
    <location>
        <begin position="604"/>
        <end position="613"/>
    </location>
</feature>
<reference evidence="3" key="1">
    <citation type="submission" date="2021-11" db="EMBL/GenBank/DDBJ databases">
        <authorList>
            <consortium name="Genoscope - CEA"/>
            <person name="William W."/>
        </authorList>
    </citation>
    <scope>NUCLEOTIDE SEQUENCE</scope>
</reference>
<accession>A0A8J2SUX8</accession>
<comment type="caution">
    <text evidence="3">The sequence shown here is derived from an EMBL/GenBank/DDBJ whole genome shotgun (WGS) entry which is preliminary data.</text>
</comment>
<feature type="region of interest" description="Disordered" evidence="2">
    <location>
        <begin position="260"/>
        <end position="309"/>
    </location>
</feature>
<feature type="region of interest" description="Disordered" evidence="2">
    <location>
        <begin position="873"/>
        <end position="939"/>
    </location>
</feature>
<feature type="compositionally biased region" description="Acidic residues" evidence="2">
    <location>
        <begin position="462"/>
        <end position="471"/>
    </location>
</feature>
<feature type="compositionally biased region" description="Pro residues" evidence="2">
    <location>
        <begin position="521"/>
        <end position="534"/>
    </location>
</feature>
<evidence type="ECO:0000313" key="3">
    <source>
        <dbReference type="EMBL" id="CAH0377586.1"/>
    </source>
</evidence>
<keyword evidence="4" id="KW-1185">Reference proteome</keyword>
<dbReference type="EMBL" id="CAKKNE010000005">
    <property type="protein sequence ID" value="CAH0377586.1"/>
    <property type="molecule type" value="Genomic_DNA"/>
</dbReference>
<feature type="compositionally biased region" description="Basic and acidic residues" evidence="2">
    <location>
        <begin position="270"/>
        <end position="286"/>
    </location>
</feature>
<organism evidence="3 4">
    <name type="scientific">Pelagomonas calceolata</name>
    <dbReference type="NCBI Taxonomy" id="35677"/>
    <lineage>
        <taxon>Eukaryota</taxon>
        <taxon>Sar</taxon>
        <taxon>Stramenopiles</taxon>
        <taxon>Ochrophyta</taxon>
        <taxon>Pelagophyceae</taxon>
        <taxon>Pelagomonadales</taxon>
        <taxon>Pelagomonadaceae</taxon>
        <taxon>Pelagomonas</taxon>
    </lineage>
</organism>
<feature type="region of interest" description="Disordered" evidence="2">
    <location>
        <begin position="954"/>
        <end position="975"/>
    </location>
</feature>
<evidence type="ECO:0000256" key="2">
    <source>
        <dbReference type="SAM" id="MobiDB-lite"/>
    </source>
</evidence>
<feature type="compositionally biased region" description="Basic and acidic residues" evidence="2">
    <location>
        <begin position="105"/>
        <end position="118"/>
    </location>
</feature>
<evidence type="ECO:0000313" key="4">
    <source>
        <dbReference type="Proteomes" id="UP000789595"/>
    </source>
</evidence>
<feature type="region of interest" description="Disordered" evidence="2">
    <location>
        <begin position="817"/>
        <end position="852"/>
    </location>
</feature>
<feature type="compositionally biased region" description="Basic and acidic residues" evidence="2">
    <location>
        <begin position="897"/>
        <end position="912"/>
    </location>
</feature>
<feature type="compositionally biased region" description="Basic and acidic residues" evidence="2">
    <location>
        <begin position="473"/>
        <end position="487"/>
    </location>
</feature>
<sequence>MSIVALAAKRCQPTSPNSIVAWSPEEEIAAATALRKELSLARSHQCRRLFVEREKRVSQERQARLALEEALARHEATTAERDEARKKAADAATLAARRRLSAGSAHRDADVASGDTREAFQQERLRARQRRDDALQRSRAAADVQRELNLERDARKIQAEQRWESRNDAAAVQRARAVKHAAKMAEMEPDDDAPLTEERDFSRDETFDAGGPCVQTRGEGITEVGAWRTTVPATRHAAALTHAAAAATDAAARIRRTAQQSPAGLAAADAAEKAAARRRRQAEDAQRALQMSQKRGLRATRKDMSRRMADRTQLELDRHRLKARADAKRKAPGVVLQSLRDERAARRAQRRGDFGEATQAAEDVVEAAAEAAYRAAAPTGFADIIRRNQRPSDTGASPSPPRILSTKPVELAAKPEASASLQATHWSDRRDAPLTQMEAPSEVVPRPRPPPPTPSPEKEAVLADEDEDVLDEAFLKELAEEGDRLDAEASPLPSVPAAEPPADAAEDPSPPLADMATEPPSEAPAPDVAPPAEPPAAAEAADAPPPLLDAVAAAPALDAVLPEPPSPTEAPPPLATVPAEPPAVPEPPSMDTRETMAFVEATLAADDAAAAAAPPAPPSPDEDDTLSSRTRRFHTTHHDGDLVFKAPAADPPAEPPVAFERLTEPVALEDEDAPPGPSPFEAAIARRRAAVDGTTDDAFAAHVLPGDGIDFTEPITPVPTTAAPTWEEPPTPTLDAPAFASATPHQETFVDALPRRDLDAALDEAPGQGTWYDETYSDLSPLQDDRDAINAAADRAVAAAEAELRTRDEILESYVQAALDEGAPEAKEDPLSSPSTEPGPTTELPRDDAILGLLEGLRSGDADALAAWARRTLAETGSDEEEEASSPETTSESALDAAERLLRSLSPDRPRVPSDSSPDISPTERLATSSSSSEDGLDDVLRRLEELTAAMRERSARYEAADASDNALRDLLRDE</sequence>
<keyword evidence="1" id="KW-0175">Coiled coil</keyword>